<dbReference type="Gene3D" id="1.10.150.20">
    <property type="entry name" value="5' to 3' exonuclease, C-terminal subdomain"/>
    <property type="match status" value="1"/>
</dbReference>
<keyword evidence="3 9" id="KW-0240">DNA-directed RNA polymerase</keyword>
<dbReference type="SUPFAM" id="SSF56672">
    <property type="entry name" value="DNA/RNA polymerases"/>
    <property type="match status" value="1"/>
</dbReference>
<evidence type="ECO:0000313" key="9">
    <source>
        <dbReference type="EMBL" id="QPZ51118.1"/>
    </source>
</evidence>
<dbReference type="PANTHER" id="PTHR10102:SF0">
    <property type="entry name" value="DNA-DIRECTED RNA POLYMERASE, MITOCHONDRIAL"/>
    <property type="match status" value="1"/>
</dbReference>
<dbReference type="AlphaFoldDB" id="A0A7T3U557"/>
<dbReference type="EMBL" id="MT114157">
    <property type="protein sequence ID" value="QPZ51118.1"/>
    <property type="molecule type" value="Genomic_DNA"/>
</dbReference>
<dbReference type="Gene3D" id="1.10.287.280">
    <property type="match status" value="1"/>
</dbReference>
<evidence type="ECO:0000259" key="8">
    <source>
        <dbReference type="Pfam" id="PF00940"/>
    </source>
</evidence>
<dbReference type="GO" id="GO:0006390">
    <property type="term" value="P:mitochondrial transcription"/>
    <property type="evidence" value="ECO:0007669"/>
    <property type="project" value="TreeGrafter"/>
</dbReference>
<keyword evidence="5" id="KW-0548">Nucleotidyltransferase</keyword>
<comment type="catalytic activity">
    <reaction evidence="7">
        <text>RNA(n) + a ribonucleoside 5'-triphosphate = RNA(n+1) + diphosphate</text>
        <dbReference type="Rhea" id="RHEA:21248"/>
        <dbReference type="Rhea" id="RHEA-COMP:14527"/>
        <dbReference type="Rhea" id="RHEA-COMP:17342"/>
        <dbReference type="ChEBI" id="CHEBI:33019"/>
        <dbReference type="ChEBI" id="CHEBI:61557"/>
        <dbReference type="ChEBI" id="CHEBI:140395"/>
        <dbReference type="EC" id="2.7.7.6"/>
    </reaction>
</comment>
<dbReference type="InterPro" id="IPR046950">
    <property type="entry name" value="DNA-dir_Rpol_C_phage-type"/>
</dbReference>
<reference evidence="9" key="1">
    <citation type="journal article" date="2020" name="IMA Fungus">
        <title>The 256 kb mitochondrial genome of Clavaria fumosa is the largest among phylum Basidiomycota and is rich in introns and intronic ORFs.</title>
        <authorList>
            <person name="Wang X."/>
            <person name="Wang Y."/>
            <person name="Yao W."/>
            <person name="Shen J."/>
            <person name="Chen M."/>
            <person name="Gao M."/>
            <person name="Ren J."/>
            <person name="Li Q."/>
            <person name="Liu N."/>
        </authorList>
    </citation>
    <scope>NUCLEOTIDE SEQUENCE</scope>
</reference>
<feature type="domain" description="DNA-directed RNA polymerase C-terminal" evidence="8">
    <location>
        <begin position="215"/>
        <end position="385"/>
    </location>
</feature>
<proteinExistence type="inferred from homology"/>
<dbReference type="EC" id="2.7.7.6" evidence="2"/>
<dbReference type="Pfam" id="PF00940">
    <property type="entry name" value="RNA_pol"/>
    <property type="match status" value="1"/>
</dbReference>
<dbReference type="GO" id="GO:0034245">
    <property type="term" value="C:mitochondrial DNA-directed RNA polymerase complex"/>
    <property type="evidence" value="ECO:0007669"/>
    <property type="project" value="TreeGrafter"/>
</dbReference>
<dbReference type="InterPro" id="IPR002092">
    <property type="entry name" value="DNA-dir_Rpol_phage-type"/>
</dbReference>
<geneLocation type="mitochondrion" evidence="9"/>
<evidence type="ECO:0000256" key="5">
    <source>
        <dbReference type="ARBA" id="ARBA00022695"/>
    </source>
</evidence>
<gene>
    <name evidence="9" type="primary">orf393</name>
</gene>
<evidence type="ECO:0000256" key="6">
    <source>
        <dbReference type="ARBA" id="ARBA00023163"/>
    </source>
</evidence>
<evidence type="ECO:0000256" key="4">
    <source>
        <dbReference type="ARBA" id="ARBA00022679"/>
    </source>
</evidence>
<evidence type="ECO:0000256" key="2">
    <source>
        <dbReference type="ARBA" id="ARBA00012418"/>
    </source>
</evidence>
<dbReference type="GO" id="GO:0003899">
    <property type="term" value="F:DNA-directed RNA polymerase activity"/>
    <property type="evidence" value="ECO:0007669"/>
    <property type="project" value="UniProtKB-EC"/>
</dbReference>
<name>A0A7T3U557_9AGAR</name>
<keyword evidence="6" id="KW-0804">Transcription</keyword>
<dbReference type="PANTHER" id="PTHR10102">
    <property type="entry name" value="DNA-DIRECTED RNA POLYMERASE, MITOCHONDRIAL"/>
    <property type="match status" value="1"/>
</dbReference>
<dbReference type="InterPro" id="IPR043502">
    <property type="entry name" value="DNA/RNA_pol_sf"/>
</dbReference>
<evidence type="ECO:0000256" key="1">
    <source>
        <dbReference type="ARBA" id="ARBA00009493"/>
    </source>
</evidence>
<evidence type="ECO:0000256" key="7">
    <source>
        <dbReference type="ARBA" id="ARBA00048552"/>
    </source>
</evidence>
<keyword evidence="4" id="KW-0808">Transferase</keyword>
<sequence length="393" mass="45685">MSKTEKHNVLIVGSKLEKIAIKDNLPILYLPTKIPMIVTPKLYSRKIEDNKETEILGGYLLNDQEYTDNLIKQKWDMNIETILLKNNTIYNMVNNINSVSYKINIKVLDFIKSNYKKYNLLIDKDFIHPLSLKTKLKYNEKIELESFLSIKDLEQNILGLANIFSYIPKFYLPVRLDFRGRINCISEYLNYQGSELAKALLLFSEGEKVYKTDIKSINFLKIFGANCFGLSKSSYNQRIEWVDSNLNNIIKLDQNFIFKADSPLLFLSSCLELIDYINNPNEFKSRLPIYKNATCSGLQPLSSMLNDSNLAKHVNIIKSNRDELPNDVYAMMVDTINHEINEIINKKPEYANIGNLKINIKFIKRDIMTIPYGATIRGIFNQLKSDHFYFYKI</sequence>
<evidence type="ECO:0000256" key="3">
    <source>
        <dbReference type="ARBA" id="ARBA00022478"/>
    </source>
</evidence>
<dbReference type="GO" id="GO:0001018">
    <property type="term" value="F:mitochondrial promoter sequence-specific DNA binding"/>
    <property type="evidence" value="ECO:0007669"/>
    <property type="project" value="TreeGrafter"/>
</dbReference>
<organism evidence="9">
    <name type="scientific">Clavaria fumosa</name>
    <dbReference type="NCBI Taxonomy" id="264083"/>
    <lineage>
        <taxon>Eukaryota</taxon>
        <taxon>Fungi</taxon>
        <taxon>Dikarya</taxon>
        <taxon>Basidiomycota</taxon>
        <taxon>Agaricomycotina</taxon>
        <taxon>Agaricomycetes</taxon>
        <taxon>Agaricomycetidae</taxon>
        <taxon>Agaricales</taxon>
        <taxon>Clavariineae</taxon>
        <taxon>Clavariaceae</taxon>
        <taxon>Clavaria</taxon>
    </lineage>
</organism>
<dbReference type="GeneID" id="65338549"/>
<dbReference type="RefSeq" id="YP_010130216.1">
    <property type="nucleotide sequence ID" value="NC_056336.1"/>
</dbReference>
<keyword evidence="9" id="KW-0496">Mitochondrion</keyword>
<accession>A0A7T3U557</accession>
<comment type="similarity">
    <text evidence="1">Belongs to the phage and mitochondrial RNA polymerase family.</text>
</comment>
<protein>
    <recommendedName>
        <fullName evidence="2">DNA-directed RNA polymerase</fullName>
        <ecNumber evidence="2">2.7.7.6</ecNumber>
    </recommendedName>
</protein>